<proteinExistence type="predicted"/>
<evidence type="ECO:0000256" key="1">
    <source>
        <dbReference type="SAM" id="SignalP"/>
    </source>
</evidence>
<dbReference type="AlphaFoldDB" id="A0A914CBC9"/>
<sequence length="76" mass="8016">MSKLIILVLVSFAFLAMNEACIFGGGCGCGCGGGGGGLFGRKKRDLTADKPSGDLLSLRFKRKFEEQSQIAEPVFA</sequence>
<evidence type="ECO:0000313" key="3">
    <source>
        <dbReference type="WBParaSite" id="ACRNAN_Path_761.g2887.t1"/>
    </source>
</evidence>
<reference evidence="3" key="1">
    <citation type="submission" date="2022-11" db="UniProtKB">
        <authorList>
            <consortium name="WormBaseParasite"/>
        </authorList>
    </citation>
    <scope>IDENTIFICATION</scope>
</reference>
<dbReference type="WBParaSite" id="ACRNAN_Path_761.g2887.t1">
    <property type="protein sequence ID" value="ACRNAN_Path_761.g2887.t1"/>
    <property type="gene ID" value="ACRNAN_Path_761.g2887"/>
</dbReference>
<dbReference type="Proteomes" id="UP000887540">
    <property type="component" value="Unplaced"/>
</dbReference>
<protein>
    <submittedName>
        <fullName evidence="3">Uncharacterized protein</fullName>
    </submittedName>
</protein>
<organism evidence="2 3">
    <name type="scientific">Acrobeloides nanus</name>
    <dbReference type="NCBI Taxonomy" id="290746"/>
    <lineage>
        <taxon>Eukaryota</taxon>
        <taxon>Metazoa</taxon>
        <taxon>Ecdysozoa</taxon>
        <taxon>Nematoda</taxon>
        <taxon>Chromadorea</taxon>
        <taxon>Rhabditida</taxon>
        <taxon>Tylenchina</taxon>
        <taxon>Cephalobomorpha</taxon>
        <taxon>Cephaloboidea</taxon>
        <taxon>Cephalobidae</taxon>
        <taxon>Acrobeloides</taxon>
    </lineage>
</organism>
<accession>A0A914CBC9</accession>
<feature type="signal peptide" evidence="1">
    <location>
        <begin position="1"/>
        <end position="20"/>
    </location>
</feature>
<feature type="chain" id="PRO_5038105243" evidence="1">
    <location>
        <begin position="21"/>
        <end position="76"/>
    </location>
</feature>
<keyword evidence="1" id="KW-0732">Signal</keyword>
<keyword evidence="2" id="KW-1185">Reference proteome</keyword>
<evidence type="ECO:0000313" key="2">
    <source>
        <dbReference type="Proteomes" id="UP000887540"/>
    </source>
</evidence>
<name>A0A914CBC9_9BILA</name>